<dbReference type="InterPro" id="IPR007712">
    <property type="entry name" value="RelE/ParE_toxin"/>
</dbReference>
<dbReference type="Proteomes" id="UP000035050">
    <property type="component" value="Chromosome"/>
</dbReference>
<evidence type="ECO:0000256" key="1">
    <source>
        <dbReference type="ARBA" id="ARBA00006226"/>
    </source>
</evidence>
<keyword evidence="2" id="KW-1277">Toxin-antitoxin system</keyword>
<dbReference type="HOGENOM" id="CLU_147162_11_1_4"/>
<evidence type="ECO:0000313" key="4">
    <source>
        <dbReference type="Proteomes" id="UP000035050"/>
    </source>
</evidence>
<dbReference type="OrthoDB" id="9798046at2"/>
<organism evidence="3 4">
    <name type="scientific">Pandoraea oxalativorans</name>
    <dbReference type="NCBI Taxonomy" id="573737"/>
    <lineage>
        <taxon>Bacteria</taxon>
        <taxon>Pseudomonadati</taxon>
        <taxon>Pseudomonadota</taxon>
        <taxon>Betaproteobacteria</taxon>
        <taxon>Burkholderiales</taxon>
        <taxon>Burkholderiaceae</taxon>
        <taxon>Pandoraea</taxon>
    </lineage>
</organism>
<comment type="similarity">
    <text evidence="1">Belongs to the RelE toxin family.</text>
</comment>
<reference evidence="3" key="1">
    <citation type="submission" date="2016-06" db="EMBL/GenBank/DDBJ databases">
        <title>Pandoraea oxalativorans DSM 23570 Genome Sequencing.</title>
        <authorList>
            <person name="Ee R."/>
            <person name="Lim Y.-L."/>
            <person name="Yong D."/>
            <person name="Yin W.-F."/>
            <person name="Chan K.-G."/>
        </authorList>
    </citation>
    <scope>NUCLEOTIDE SEQUENCE</scope>
    <source>
        <strain evidence="3">DSM 23570</strain>
    </source>
</reference>
<dbReference type="SUPFAM" id="SSF143011">
    <property type="entry name" value="RelE-like"/>
    <property type="match status" value="1"/>
</dbReference>
<dbReference type="InterPro" id="IPR035093">
    <property type="entry name" value="RelE/ParE_toxin_dom_sf"/>
</dbReference>
<dbReference type="EMBL" id="CP011253">
    <property type="protein sequence ID" value="AKC69094.1"/>
    <property type="molecule type" value="Genomic_DNA"/>
</dbReference>
<keyword evidence="4" id="KW-1185">Reference proteome</keyword>
<sequence>MNYRRIQWTVEAAGERKRILRDIAERDGNAVRRLNQLFRKSVDRLEIFPEFGPQGDIPGTRHLTVHKNYRVIYKVEEEYVEVLAVHHVRRQDIPMS</sequence>
<gene>
    <name evidence="3" type="ORF">MB84_05885</name>
</gene>
<proteinExistence type="inferred from homology"/>
<dbReference type="InterPro" id="IPR051803">
    <property type="entry name" value="TA_system_RelE-like_toxin"/>
</dbReference>
<evidence type="ECO:0000256" key="2">
    <source>
        <dbReference type="ARBA" id="ARBA00022649"/>
    </source>
</evidence>
<dbReference type="PANTHER" id="PTHR33755">
    <property type="entry name" value="TOXIN PARE1-RELATED"/>
    <property type="match status" value="1"/>
</dbReference>
<dbReference type="Pfam" id="PF05016">
    <property type="entry name" value="ParE_toxin"/>
    <property type="match status" value="1"/>
</dbReference>
<evidence type="ECO:0008006" key="5">
    <source>
        <dbReference type="Google" id="ProtNLM"/>
    </source>
</evidence>
<dbReference type="AlphaFoldDB" id="A0A0E3U5F0"/>
<dbReference type="PANTHER" id="PTHR33755:SF6">
    <property type="entry name" value="PLASMID STABILIZATION SYSTEM PROTEIN"/>
    <property type="match status" value="1"/>
</dbReference>
<dbReference type="NCBIfam" id="TIGR02385">
    <property type="entry name" value="RelE_StbE"/>
    <property type="match status" value="1"/>
</dbReference>
<accession>A0A0E3U5F0</accession>
<dbReference type="PATRIC" id="fig|573737.6.peg.1999"/>
<dbReference type="KEGG" id="pox:MB84_05885"/>
<dbReference type="Gene3D" id="3.30.2310.20">
    <property type="entry name" value="RelE-like"/>
    <property type="match status" value="1"/>
</dbReference>
<dbReference type="RefSeq" id="WP_046290441.1">
    <property type="nucleotide sequence ID" value="NZ_CP011253.3"/>
</dbReference>
<protein>
    <recommendedName>
        <fullName evidence="5">Addiction module toxin RelE</fullName>
    </recommendedName>
</protein>
<evidence type="ECO:0000313" key="3">
    <source>
        <dbReference type="EMBL" id="AKC69094.1"/>
    </source>
</evidence>
<name>A0A0E3U5F0_9BURK</name>